<dbReference type="CDD" id="cd04489">
    <property type="entry name" value="ExoVII_LU_OBF"/>
    <property type="match status" value="1"/>
</dbReference>
<dbReference type="STRING" id="1156395.DBT_1106"/>
<dbReference type="NCBIfam" id="TIGR00237">
    <property type="entry name" value="xseA"/>
    <property type="match status" value="1"/>
</dbReference>
<evidence type="ECO:0000313" key="10">
    <source>
        <dbReference type="Proteomes" id="UP000093080"/>
    </source>
</evidence>
<evidence type="ECO:0000259" key="7">
    <source>
        <dbReference type="Pfam" id="PF02601"/>
    </source>
</evidence>
<comment type="similarity">
    <text evidence="5 6">Belongs to the XseA family.</text>
</comment>
<dbReference type="Pfam" id="PF02601">
    <property type="entry name" value="Exonuc_VII_L"/>
    <property type="match status" value="1"/>
</dbReference>
<evidence type="ECO:0000313" key="9">
    <source>
        <dbReference type="EMBL" id="OCC15359.1"/>
    </source>
</evidence>
<dbReference type="Proteomes" id="UP000093080">
    <property type="component" value="Unassembled WGS sequence"/>
</dbReference>
<dbReference type="RefSeq" id="WP_083186648.1">
    <property type="nucleotide sequence ID" value="NZ_MAGO01000005.1"/>
</dbReference>
<sequence length="443" mass="50283">MTDNQFLELFPEEAIKEIRERVDDHKGSHISVKEFLGQAKGFLEDEFPYVSIRGEVSNLALPRSGHCYFTLKDDEAQLRAVMFHGQRLRSGYTPKDGEEVIVHGRPTIYTPRGDLQILVDSVVPYGLGMLERAFEELKVKLQKEGLFDPDVKKPIPQFPERIFVVTSPTGAAIRDFIKTARQRLVTGEIILCPTRVQGDGADQEIIEAIDAIEQIATSRDVIVITRGGGSREDLWAYNSELLARRIFKCSIPIISAVGHEVDFTIADFVADIRAQTPTAAAQVLFPELNEYAERLAHLSLRLSKELRNKIYVHRDQLMRVSKRLKDPMARIYEKRILIDELTFRKDRAFARVLNRYQGIVRDIENSLKKAIGLSVEDKRQRFERLTASLEALSPLKVLSRGYSIVTDEDGAVVKKGADVTQGQRLFIRPYKGRIKCIVEETSS</sequence>
<dbReference type="GO" id="GO:0009318">
    <property type="term" value="C:exodeoxyribonuclease VII complex"/>
    <property type="evidence" value="ECO:0007669"/>
    <property type="project" value="UniProtKB-UniRule"/>
</dbReference>
<evidence type="ECO:0000256" key="5">
    <source>
        <dbReference type="HAMAP-Rule" id="MF_00378"/>
    </source>
</evidence>
<dbReference type="GO" id="GO:0005737">
    <property type="term" value="C:cytoplasm"/>
    <property type="evidence" value="ECO:0007669"/>
    <property type="project" value="UniProtKB-SubCell"/>
</dbReference>
<comment type="catalytic activity">
    <reaction evidence="5 6">
        <text>Exonucleolytic cleavage in either 5'- to 3'- or 3'- to 5'-direction to yield nucleoside 5'-phosphates.</text>
        <dbReference type="EC" id="3.1.11.6"/>
    </reaction>
</comment>
<evidence type="ECO:0000256" key="4">
    <source>
        <dbReference type="ARBA" id="ARBA00022839"/>
    </source>
</evidence>
<comment type="subcellular location">
    <subcellularLocation>
        <location evidence="5 6">Cytoplasm</location>
    </subcellularLocation>
</comment>
<dbReference type="GO" id="GO:0008855">
    <property type="term" value="F:exodeoxyribonuclease VII activity"/>
    <property type="evidence" value="ECO:0007669"/>
    <property type="project" value="UniProtKB-UniRule"/>
</dbReference>
<keyword evidence="2 5" id="KW-0540">Nuclease</keyword>
<keyword evidence="4 5" id="KW-0269">Exonuclease</keyword>
<comment type="subunit">
    <text evidence="5">Heterooligomer composed of large and small subunits.</text>
</comment>
<dbReference type="InterPro" id="IPR003753">
    <property type="entry name" value="Exonuc_VII_L"/>
</dbReference>
<evidence type="ECO:0000259" key="8">
    <source>
        <dbReference type="Pfam" id="PF13742"/>
    </source>
</evidence>
<dbReference type="AlphaFoldDB" id="A0A1B9F5Z8"/>
<keyword evidence="3 5" id="KW-0378">Hydrolase</keyword>
<dbReference type="HAMAP" id="MF_00378">
    <property type="entry name" value="Exonuc_7_L"/>
    <property type="match status" value="1"/>
</dbReference>
<dbReference type="PANTHER" id="PTHR30008:SF0">
    <property type="entry name" value="EXODEOXYRIBONUCLEASE 7 LARGE SUBUNIT"/>
    <property type="match status" value="1"/>
</dbReference>
<protein>
    <recommendedName>
        <fullName evidence="5">Exodeoxyribonuclease 7 large subunit</fullName>
        <ecNumber evidence="5">3.1.11.6</ecNumber>
    </recommendedName>
    <alternativeName>
        <fullName evidence="5">Exodeoxyribonuclease VII large subunit</fullName>
        <shortName evidence="5">Exonuclease VII large subunit</shortName>
    </alternativeName>
</protein>
<comment type="function">
    <text evidence="5">Bidirectionally degrades single-stranded DNA into large acid-insoluble oligonucleotides, which are then degraded further into small acid-soluble oligonucleotides.</text>
</comment>
<dbReference type="GO" id="GO:0003676">
    <property type="term" value="F:nucleic acid binding"/>
    <property type="evidence" value="ECO:0007669"/>
    <property type="project" value="InterPro"/>
</dbReference>
<dbReference type="EMBL" id="MAGO01000005">
    <property type="protein sequence ID" value="OCC15359.1"/>
    <property type="molecule type" value="Genomic_DNA"/>
</dbReference>
<accession>A0A1B9F5Z8</accession>
<dbReference type="EC" id="3.1.11.6" evidence="5"/>
<feature type="domain" description="OB-fold nucleic acid binding" evidence="8">
    <location>
        <begin position="30"/>
        <end position="122"/>
    </location>
</feature>
<dbReference type="InterPro" id="IPR020579">
    <property type="entry name" value="Exonuc_VII_lsu_C"/>
</dbReference>
<dbReference type="GO" id="GO:0006308">
    <property type="term" value="P:DNA catabolic process"/>
    <property type="evidence" value="ECO:0007669"/>
    <property type="project" value="UniProtKB-UniRule"/>
</dbReference>
<dbReference type="InterPro" id="IPR025824">
    <property type="entry name" value="OB-fold_nuc-bd_dom"/>
</dbReference>
<dbReference type="Pfam" id="PF13742">
    <property type="entry name" value="tRNA_anti_2"/>
    <property type="match status" value="1"/>
</dbReference>
<evidence type="ECO:0000256" key="6">
    <source>
        <dbReference type="RuleBase" id="RU004355"/>
    </source>
</evidence>
<organism evidence="9 10">
    <name type="scientific">Dissulfuribacter thermophilus</name>
    <dbReference type="NCBI Taxonomy" id="1156395"/>
    <lineage>
        <taxon>Bacteria</taxon>
        <taxon>Pseudomonadati</taxon>
        <taxon>Thermodesulfobacteriota</taxon>
        <taxon>Dissulfuribacteria</taxon>
        <taxon>Dissulfuribacterales</taxon>
        <taxon>Dissulfuribacteraceae</taxon>
        <taxon>Dissulfuribacter</taxon>
    </lineage>
</organism>
<dbReference type="PANTHER" id="PTHR30008">
    <property type="entry name" value="EXODEOXYRIBONUCLEASE 7 LARGE SUBUNIT"/>
    <property type="match status" value="1"/>
</dbReference>
<evidence type="ECO:0000256" key="1">
    <source>
        <dbReference type="ARBA" id="ARBA00022490"/>
    </source>
</evidence>
<evidence type="ECO:0000256" key="2">
    <source>
        <dbReference type="ARBA" id="ARBA00022722"/>
    </source>
</evidence>
<feature type="domain" description="Exonuclease VII large subunit C-terminal" evidence="7">
    <location>
        <begin position="146"/>
        <end position="436"/>
    </location>
</feature>
<dbReference type="PATRIC" id="fig|1156395.6.peg.1121"/>
<reference evidence="9 10" key="1">
    <citation type="submission" date="2016-06" db="EMBL/GenBank/DDBJ databases">
        <title>Respiratory ammonification of nitrate coupled to the oxidation of elemental sulfur in deep-sea autotrophic thermophilic bacteria.</title>
        <authorList>
            <person name="Slobodkina G.B."/>
            <person name="Mardanov A.V."/>
            <person name="Ravin N.V."/>
            <person name="Frolova A.A."/>
            <person name="Viryasiv M.B."/>
            <person name="Chernyh N.A."/>
            <person name="Bonch-Osmolovskaya E.A."/>
            <person name="Slobodkin A.I."/>
        </authorList>
    </citation>
    <scope>NUCLEOTIDE SEQUENCE [LARGE SCALE GENOMIC DNA]</scope>
    <source>
        <strain evidence="9 10">S69</strain>
    </source>
</reference>
<name>A0A1B9F5Z8_9BACT</name>
<evidence type="ECO:0000256" key="3">
    <source>
        <dbReference type="ARBA" id="ARBA00022801"/>
    </source>
</evidence>
<dbReference type="OrthoDB" id="9802795at2"/>
<proteinExistence type="inferred from homology"/>
<comment type="caution">
    <text evidence="9">The sequence shown here is derived from an EMBL/GenBank/DDBJ whole genome shotgun (WGS) entry which is preliminary data.</text>
</comment>
<gene>
    <name evidence="5" type="primary">xseA</name>
    <name evidence="9" type="ORF">DBT_1106</name>
</gene>
<keyword evidence="10" id="KW-1185">Reference proteome</keyword>
<keyword evidence="1 5" id="KW-0963">Cytoplasm</keyword>